<gene>
    <name evidence="3" type="primary">LOC111299687</name>
</gene>
<reference evidence="3" key="1">
    <citation type="submission" date="2025-08" db="UniProtKB">
        <authorList>
            <consortium name="RefSeq"/>
        </authorList>
    </citation>
    <scope>IDENTIFICATION</scope>
    <source>
        <tissue evidence="3">Fruit stalk</tissue>
    </source>
</reference>
<dbReference type="RefSeq" id="XP_022750782.1">
    <property type="nucleotide sequence ID" value="XM_022895047.1"/>
</dbReference>
<evidence type="ECO:0000313" key="3">
    <source>
        <dbReference type="RefSeq" id="XP_022750782.1"/>
    </source>
</evidence>
<protein>
    <submittedName>
        <fullName evidence="3">Uncharacterized protein LOC111299687</fullName>
    </submittedName>
</protein>
<keyword evidence="1" id="KW-1133">Transmembrane helix</keyword>
<proteinExistence type="predicted"/>
<name>A0A6P5ZE42_DURZI</name>
<keyword evidence="1" id="KW-0812">Transmembrane</keyword>
<organism evidence="2 3">
    <name type="scientific">Durio zibethinus</name>
    <name type="common">Durian</name>
    <dbReference type="NCBI Taxonomy" id="66656"/>
    <lineage>
        <taxon>Eukaryota</taxon>
        <taxon>Viridiplantae</taxon>
        <taxon>Streptophyta</taxon>
        <taxon>Embryophyta</taxon>
        <taxon>Tracheophyta</taxon>
        <taxon>Spermatophyta</taxon>
        <taxon>Magnoliopsida</taxon>
        <taxon>eudicotyledons</taxon>
        <taxon>Gunneridae</taxon>
        <taxon>Pentapetalae</taxon>
        <taxon>rosids</taxon>
        <taxon>malvids</taxon>
        <taxon>Malvales</taxon>
        <taxon>Malvaceae</taxon>
        <taxon>Helicteroideae</taxon>
        <taxon>Durio</taxon>
    </lineage>
</organism>
<dbReference type="Proteomes" id="UP000515121">
    <property type="component" value="Unplaced"/>
</dbReference>
<dbReference type="GeneID" id="111299687"/>
<evidence type="ECO:0000256" key="1">
    <source>
        <dbReference type="SAM" id="Phobius"/>
    </source>
</evidence>
<evidence type="ECO:0000313" key="2">
    <source>
        <dbReference type="Proteomes" id="UP000515121"/>
    </source>
</evidence>
<dbReference type="AlphaFoldDB" id="A0A6P5ZE42"/>
<feature type="transmembrane region" description="Helical" evidence="1">
    <location>
        <begin position="131"/>
        <end position="151"/>
    </location>
</feature>
<accession>A0A6P5ZE42</accession>
<sequence>MEIVCISKAIHRGRCLLSTRVTVGLPSFLPTLWRLPNHVSQLFFKRRGNRRYRRLDLHIAVFMGPWGQGHLSFALSSINLCFLGAKAQLTYLNPPSFVCPFSRYFFLYYSSSVSQASSGTNFFVSFKETDLIFFSIFSFSLFLFFSIQVTLRGGRVLDSKQIRFWLAGYPELVFSDCYMNHSFCIADHGISFLSAMLCDEEKEVTMKRSWRSNCGKGSSILIYYTIWRKIYPNFVALAGVSWFCCCGWLSWRWTGTCESSPIPRPFVRRESLFAPFTSLVP</sequence>
<keyword evidence="1" id="KW-0472">Membrane</keyword>
<dbReference type="KEGG" id="dzi:111299687"/>
<keyword evidence="2" id="KW-1185">Reference proteome</keyword>
<feature type="transmembrane region" description="Helical" evidence="1">
    <location>
        <begin position="230"/>
        <end position="251"/>
    </location>
</feature>